<sequence length="157" mass="17638">MDDYHGEPRLADDCDRLRNPVLTAAFAKRATQHARRSDTDDWQHKLAAEILKDEGLAAEVPGWVWYCIAFEIAPADATLFFVQVLWSRHRNDDDEALALLLKAQIKAFKDQCGPQMNVHDQHQVVVDSLQDGNGADSHGDGEVRGEEVRDEAHIVIP</sequence>
<organism evidence="1 2">
    <name type="scientific">Mycena rosella</name>
    <name type="common">Pink bonnet</name>
    <name type="synonym">Agaricus rosellus</name>
    <dbReference type="NCBI Taxonomy" id="1033263"/>
    <lineage>
        <taxon>Eukaryota</taxon>
        <taxon>Fungi</taxon>
        <taxon>Dikarya</taxon>
        <taxon>Basidiomycota</taxon>
        <taxon>Agaricomycotina</taxon>
        <taxon>Agaricomycetes</taxon>
        <taxon>Agaricomycetidae</taxon>
        <taxon>Agaricales</taxon>
        <taxon>Marasmiineae</taxon>
        <taxon>Mycenaceae</taxon>
        <taxon>Mycena</taxon>
    </lineage>
</organism>
<reference evidence="1" key="1">
    <citation type="submission" date="2023-03" db="EMBL/GenBank/DDBJ databases">
        <title>Massive genome expansion in bonnet fungi (Mycena s.s.) driven by repeated elements and novel gene families across ecological guilds.</title>
        <authorList>
            <consortium name="Lawrence Berkeley National Laboratory"/>
            <person name="Harder C.B."/>
            <person name="Miyauchi S."/>
            <person name="Viragh M."/>
            <person name="Kuo A."/>
            <person name="Thoen E."/>
            <person name="Andreopoulos B."/>
            <person name="Lu D."/>
            <person name="Skrede I."/>
            <person name="Drula E."/>
            <person name="Henrissat B."/>
            <person name="Morin E."/>
            <person name="Kohler A."/>
            <person name="Barry K."/>
            <person name="LaButti K."/>
            <person name="Morin E."/>
            <person name="Salamov A."/>
            <person name="Lipzen A."/>
            <person name="Mereny Z."/>
            <person name="Hegedus B."/>
            <person name="Baldrian P."/>
            <person name="Stursova M."/>
            <person name="Weitz H."/>
            <person name="Taylor A."/>
            <person name="Grigoriev I.V."/>
            <person name="Nagy L.G."/>
            <person name="Martin F."/>
            <person name="Kauserud H."/>
        </authorList>
    </citation>
    <scope>NUCLEOTIDE SEQUENCE</scope>
    <source>
        <strain evidence="1">CBHHK067</strain>
    </source>
</reference>
<accession>A0AAD7D038</accession>
<dbReference type="Proteomes" id="UP001221757">
    <property type="component" value="Unassembled WGS sequence"/>
</dbReference>
<evidence type="ECO:0000313" key="2">
    <source>
        <dbReference type="Proteomes" id="UP001221757"/>
    </source>
</evidence>
<keyword evidence="2" id="KW-1185">Reference proteome</keyword>
<gene>
    <name evidence="1" type="ORF">B0H17DRAFT_1335433</name>
</gene>
<proteinExistence type="predicted"/>
<dbReference type="AlphaFoldDB" id="A0AAD7D038"/>
<evidence type="ECO:0000313" key="1">
    <source>
        <dbReference type="EMBL" id="KAJ7671794.1"/>
    </source>
</evidence>
<protein>
    <submittedName>
        <fullName evidence="1">Uncharacterized protein</fullName>
    </submittedName>
</protein>
<comment type="caution">
    <text evidence="1">The sequence shown here is derived from an EMBL/GenBank/DDBJ whole genome shotgun (WGS) entry which is preliminary data.</text>
</comment>
<dbReference type="EMBL" id="JARKIE010000172">
    <property type="protein sequence ID" value="KAJ7671794.1"/>
    <property type="molecule type" value="Genomic_DNA"/>
</dbReference>
<name>A0AAD7D038_MYCRO</name>